<dbReference type="AlphaFoldDB" id="A0A9D3Y377"/>
<organism evidence="1 2">
    <name type="scientific">Dreissena polymorpha</name>
    <name type="common">Zebra mussel</name>
    <name type="synonym">Mytilus polymorpha</name>
    <dbReference type="NCBI Taxonomy" id="45954"/>
    <lineage>
        <taxon>Eukaryota</taxon>
        <taxon>Metazoa</taxon>
        <taxon>Spiralia</taxon>
        <taxon>Lophotrochozoa</taxon>
        <taxon>Mollusca</taxon>
        <taxon>Bivalvia</taxon>
        <taxon>Autobranchia</taxon>
        <taxon>Heteroconchia</taxon>
        <taxon>Euheterodonta</taxon>
        <taxon>Imparidentia</taxon>
        <taxon>Neoheterodontei</taxon>
        <taxon>Myida</taxon>
        <taxon>Dreissenoidea</taxon>
        <taxon>Dreissenidae</taxon>
        <taxon>Dreissena</taxon>
    </lineage>
</organism>
<keyword evidence="2" id="KW-1185">Reference proteome</keyword>
<accession>A0A9D3Y377</accession>
<name>A0A9D3Y377_DREPO</name>
<evidence type="ECO:0000313" key="2">
    <source>
        <dbReference type="Proteomes" id="UP000828390"/>
    </source>
</evidence>
<gene>
    <name evidence="1" type="ORF">DPMN_192913</name>
</gene>
<proteinExistence type="predicted"/>
<reference evidence="1" key="1">
    <citation type="journal article" date="2019" name="bioRxiv">
        <title>The Genome of the Zebra Mussel, Dreissena polymorpha: A Resource for Invasive Species Research.</title>
        <authorList>
            <person name="McCartney M.A."/>
            <person name="Auch B."/>
            <person name="Kono T."/>
            <person name="Mallez S."/>
            <person name="Zhang Y."/>
            <person name="Obille A."/>
            <person name="Becker A."/>
            <person name="Abrahante J.E."/>
            <person name="Garbe J."/>
            <person name="Badalamenti J.P."/>
            <person name="Herman A."/>
            <person name="Mangelson H."/>
            <person name="Liachko I."/>
            <person name="Sullivan S."/>
            <person name="Sone E.D."/>
            <person name="Koren S."/>
            <person name="Silverstein K.A.T."/>
            <person name="Beckman K.B."/>
            <person name="Gohl D.M."/>
        </authorList>
    </citation>
    <scope>NUCLEOTIDE SEQUENCE</scope>
    <source>
        <strain evidence="1">Duluth1</strain>
        <tissue evidence="1">Whole animal</tissue>
    </source>
</reference>
<reference evidence="1" key="2">
    <citation type="submission" date="2020-11" db="EMBL/GenBank/DDBJ databases">
        <authorList>
            <person name="McCartney M.A."/>
            <person name="Auch B."/>
            <person name="Kono T."/>
            <person name="Mallez S."/>
            <person name="Becker A."/>
            <person name="Gohl D.M."/>
            <person name="Silverstein K.A.T."/>
            <person name="Koren S."/>
            <person name="Bechman K.B."/>
            <person name="Herman A."/>
            <person name="Abrahante J.E."/>
            <person name="Garbe J."/>
        </authorList>
    </citation>
    <scope>NUCLEOTIDE SEQUENCE</scope>
    <source>
        <strain evidence="1">Duluth1</strain>
        <tissue evidence="1">Whole animal</tissue>
    </source>
</reference>
<comment type="caution">
    <text evidence="1">The sequence shown here is derived from an EMBL/GenBank/DDBJ whole genome shotgun (WGS) entry which is preliminary data.</text>
</comment>
<dbReference type="EMBL" id="JAIWYP010000048">
    <property type="protein sequence ID" value="KAH3690965.1"/>
    <property type="molecule type" value="Genomic_DNA"/>
</dbReference>
<sequence length="92" mass="10197">MSQPTADSPTIIFQPGPFLLGGYLQATTSATMSNCAKELERHLCDKAVPLSQSPFLWWKLNMDTSPQLGSSCEKIDRCASNFRIIRASVFRS</sequence>
<evidence type="ECO:0000313" key="1">
    <source>
        <dbReference type="EMBL" id="KAH3690965.1"/>
    </source>
</evidence>
<protein>
    <submittedName>
        <fullName evidence="1">Uncharacterized protein</fullName>
    </submittedName>
</protein>
<dbReference type="Proteomes" id="UP000828390">
    <property type="component" value="Unassembled WGS sequence"/>
</dbReference>